<name>A0ABX0FBV5_9BACL</name>
<feature type="transmembrane region" description="Helical" evidence="1">
    <location>
        <begin position="9"/>
        <end position="30"/>
    </location>
</feature>
<evidence type="ECO:0000313" key="3">
    <source>
        <dbReference type="Proteomes" id="UP000800303"/>
    </source>
</evidence>
<organism evidence="2 3">
    <name type="scientific">Saccharibacillus alkalitolerans</name>
    <dbReference type="NCBI Taxonomy" id="2705290"/>
    <lineage>
        <taxon>Bacteria</taxon>
        <taxon>Bacillati</taxon>
        <taxon>Bacillota</taxon>
        <taxon>Bacilli</taxon>
        <taxon>Bacillales</taxon>
        <taxon>Paenibacillaceae</taxon>
        <taxon>Saccharibacillus</taxon>
    </lineage>
</organism>
<dbReference type="Proteomes" id="UP000800303">
    <property type="component" value="Unassembled WGS sequence"/>
</dbReference>
<reference evidence="2 3" key="1">
    <citation type="submission" date="2020-01" db="EMBL/GenBank/DDBJ databases">
        <title>Polyphasic characterisation and genomic insights into a novel alkali tolerant bacterium VR-M41.</title>
        <authorList>
            <person name="Vemuluri V.R."/>
        </authorList>
    </citation>
    <scope>NUCLEOTIDE SEQUENCE [LARGE SCALE GENOMIC DNA]</scope>
    <source>
        <strain evidence="2 3">VR-M41</strain>
    </source>
</reference>
<feature type="transmembrane region" description="Helical" evidence="1">
    <location>
        <begin position="42"/>
        <end position="60"/>
    </location>
</feature>
<sequence>MTMTVSQQIIMIAVVVLGTMATRFLPFLIFPPGRPTPEYVKYLGRVLPAAAIGLLVVYSLKDVNVLAGSRGLPELVAVAAVVWLHLWKKNMFLSIAAGTVLYMILIRL</sequence>
<proteinExistence type="predicted"/>
<dbReference type="EMBL" id="JAAFGS010000008">
    <property type="protein sequence ID" value="NGZ77439.1"/>
    <property type="molecule type" value="Genomic_DNA"/>
</dbReference>
<dbReference type="PIRSF" id="PIRSF003203">
    <property type="entry name" value="AzlD"/>
    <property type="match status" value="1"/>
</dbReference>
<dbReference type="InterPro" id="IPR008407">
    <property type="entry name" value="Brnchd-chn_aa_trnsp_AzlD"/>
</dbReference>
<evidence type="ECO:0000313" key="2">
    <source>
        <dbReference type="EMBL" id="NGZ77439.1"/>
    </source>
</evidence>
<accession>A0ABX0FBV5</accession>
<protein>
    <submittedName>
        <fullName evidence="2">Branched-chain amino acid transporter AzlD</fullName>
    </submittedName>
</protein>
<dbReference type="RefSeq" id="WP_166277801.1">
    <property type="nucleotide sequence ID" value="NZ_JAAFGS010000008.1"/>
</dbReference>
<keyword evidence="1" id="KW-0812">Transmembrane</keyword>
<dbReference type="Pfam" id="PF05437">
    <property type="entry name" value="AzlD"/>
    <property type="match status" value="1"/>
</dbReference>
<comment type="caution">
    <text evidence="2">The sequence shown here is derived from an EMBL/GenBank/DDBJ whole genome shotgun (WGS) entry which is preliminary data.</text>
</comment>
<feature type="transmembrane region" description="Helical" evidence="1">
    <location>
        <begin position="90"/>
        <end position="106"/>
    </location>
</feature>
<keyword evidence="1" id="KW-1133">Transmembrane helix</keyword>
<gene>
    <name evidence="2" type="ORF">GYN08_19295</name>
</gene>
<keyword evidence="1" id="KW-0472">Membrane</keyword>
<evidence type="ECO:0000256" key="1">
    <source>
        <dbReference type="SAM" id="Phobius"/>
    </source>
</evidence>
<keyword evidence="3" id="KW-1185">Reference proteome</keyword>